<evidence type="ECO:0000313" key="3">
    <source>
        <dbReference type="EMBL" id="PYI04758.1"/>
    </source>
</evidence>
<reference evidence="3 4" key="1">
    <citation type="submission" date="2018-02" db="EMBL/GenBank/DDBJ databases">
        <title>The genomes of Aspergillus section Nigri reveals drivers in fungal speciation.</title>
        <authorList>
            <consortium name="DOE Joint Genome Institute"/>
            <person name="Vesth T.C."/>
            <person name="Nybo J."/>
            <person name="Theobald S."/>
            <person name="Brandl J."/>
            <person name="Frisvad J.C."/>
            <person name="Nielsen K.F."/>
            <person name="Lyhne E.K."/>
            <person name="Kogle M.E."/>
            <person name="Kuo A."/>
            <person name="Riley R."/>
            <person name="Clum A."/>
            <person name="Nolan M."/>
            <person name="Lipzen A."/>
            <person name="Salamov A."/>
            <person name="Henrissat B."/>
            <person name="Wiebenga A."/>
            <person name="De vries R.P."/>
            <person name="Grigoriev I.V."/>
            <person name="Mortensen U.H."/>
            <person name="Andersen M.R."/>
            <person name="Baker S.E."/>
        </authorList>
    </citation>
    <scope>NUCLEOTIDE SEQUENCE [LARGE SCALE GENOMIC DNA]</scope>
    <source>
        <strain evidence="3 4">CBS 121057</strain>
    </source>
</reference>
<proteinExistence type="predicted"/>
<dbReference type="VEuPathDB" id="FungiDB:BO78DRAFT_372447"/>
<evidence type="ECO:0000259" key="2">
    <source>
        <dbReference type="Pfam" id="PF06985"/>
    </source>
</evidence>
<keyword evidence="4" id="KW-1185">Reference proteome</keyword>
<evidence type="ECO:0000256" key="1">
    <source>
        <dbReference type="SAM" id="MobiDB-lite"/>
    </source>
</evidence>
<name>A0A319EE41_ASPSB</name>
<dbReference type="EMBL" id="KZ826365">
    <property type="protein sequence ID" value="PYI04758.1"/>
    <property type="molecule type" value="Genomic_DNA"/>
</dbReference>
<organism evidence="3 4">
    <name type="scientific">Aspergillus sclerotiicarbonarius (strain CBS 121057 / IBT 28362)</name>
    <dbReference type="NCBI Taxonomy" id="1448318"/>
    <lineage>
        <taxon>Eukaryota</taxon>
        <taxon>Fungi</taxon>
        <taxon>Dikarya</taxon>
        <taxon>Ascomycota</taxon>
        <taxon>Pezizomycotina</taxon>
        <taxon>Eurotiomycetes</taxon>
        <taxon>Eurotiomycetidae</taxon>
        <taxon>Eurotiales</taxon>
        <taxon>Aspergillaceae</taxon>
        <taxon>Aspergillus</taxon>
        <taxon>Aspergillus subgen. Circumdati</taxon>
    </lineage>
</organism>
<dbReference type="Proteomes" id="UP000248423">
    <property type="component" value="Unassembled WGS sequence"/>
</dbReference>
<feature type="compositionally biased region" description="Polar residues" evidence="1">
    <location>
        <begin position="1"/>
        <end position="18"/>
    </location>
</feature>
<accession>A0A319EE41</accession>
<dbReference type="InterPro" id="IPR010730">
    <property type="entry name" value="HET"/>
</dbReference>
<sequence>MGQNYSHNPSPSPDQAQGSRWPVSALKPAAWGTDGTLCRICATLPIQETLMYGYSYQAQFLSQMGRTISLSANCTLCGMMVEALRGQPHFRYKTNPTTVLYQISGLPRICIDVYDKSGGPELRGHIRLLKEYRRLLPSGLPSNNTTEEDENFGRPIKNQQVDFRLIRSWLDKCVNDPDHDCGTRLSDPTDIILIDVQERRLVRKRTHAKYLALSYVWGQVGGLQTENQNYQALQEEGSLSPDNPDIPRVIVDSMILTQQLHERYLWVDRLCIIQDDVSKHASIQNMGKIYSHALLTIFALSGEDATHGLPGVKRGSRPPQTIRRVNGMSLAPALPSLQYALEASLHTTRGWTFQEVLLSPRRLFFSDRQAYFTCMKGNEVHCEDCPKFMYDWSFERVYGLKGRSGLYGSLVESYTRRTLRFDSDVLDAFSGISSLLNRDNYMDCWEEMYSGLPRRDFLYALLWCPVQTPIRRPPRTRDQIEESFPSWSWIGWKGAITYNPVWTWSDEVWREEVFAPGPIDLLPLNGPPMNIYRPRGSPHEGYCSCAFGERINQHGGAGFSDQQEQSPSDIASPNRQSILQFQTLSVPAICFSHRQDQLTEDDDRANSLRLFDGDGKECGIILAAVPPEIDSIVSECKYLFLCYGREPVDFSTLKKLGIYDALCNDPDWCRCVPFFLLVRPAQGVWERVALAIIQPRTFEREGPKWEDIRLG</sequence>
<feature type="domain" description="Heterokaryon incompatibility" evidence="2">
    <location>
        <begin position="210"/>
        <end position="355"/>
    </location>
</feature>
<protein>
    <submittedName>
        <fullName evidence="3">HET-domain-containing protein</fullName>
    </submittedName>
</protein>
<dbReference type="Pfam" id="PF06985">
    <property type="entry name" value="HET"/>
    <property type="match status" value="1"/>
</dbReference>
<dbReference type="PANTHER" id="PTHR33112:SF16">
    <property type="entry name" value="HETEROKARYON INCOMPATIBILITY DOMAIN-CONTAINING PROTEIN"/>
    <property type="match status" value="1"/>
</dbReference>
<evidence type="ECO:0000313" key="4">
    <source>
        <dbReference type="Proteomes" id="UP000248423"/>
    </source>
</evidence>
<gene>
    <name evidence="3" type="ORF">BO78DRAFT_372447</name>
</gene>
<dbReference type="STRING" id="1448318.A0A319EE41"/>
<dbReference type="AlphaFoldDB" id="A0A319EE41"/>
<dbReference type="PANTHER" id="PTHR33112">
    <property type="entry name" value="DOMAIN PROTEIN, PUTATIVE-RELATED"/>
    <property type="match status" value="1"/>
</dbReference>
<dbReference type="OrthoDB" id="5135333at2759"/>
<feature type="region of interest" description="Disordered" evidence="1">
    <location>
        <begin position="1"/>
        <end position="20"/>
    </location>
</feature>